<name>A0A3B4E197_PYGNA</name>
<accession>A0A3B4E197</accession>
<evidence type="ECO:0000256" key="4">
    <source>
        <dbReference type="SAM" id="SignalP"/>
    </source>
</evidence>
<dbReference type="GO" id="GO:0031102">
    <property type="term" value="P:neuron projection regeneration"/>
    <property type="evidence" value="ECO:0007669"/>
    <property type="project" value="TreeGrafter"/>
</dbReference>
<dbReference type="OMA" id="HANIEYL"/>
<dbReference type="Pfam" id="PF01462">
    <property type="entry name" value="LRRNT"/>
    <property type="match status" value="1"/>
</dbReference>
<proteinExistence type="predicted"/>
<keyword evidence="2 4" id="KW-0732">Signal</keyword>
<evidence type="ECO:0000313" key="7">
    <source>
        <dbReference type="Proteomes" id="UP001501920"/>
    </source>
</evidence>
<feature type="chain" id="PRO_5043904641" description="LRRNT domain-containing protein" evidence="4">
    <location>
        <begin position="22"/>
        <end position="286"/>
    </location>
</feature>
<dbReference type="InterPro" id="IPR001611">
    <property type="entry name" value="Leu-rich_rpt"/>
</dbReference>
<dbReference type="SMART" id="SM00369">
    <property type="entry name" value="LRR_TYP"/>
    <property type="match status" value="3"/>
</dbReference>
<evidence type="ECO:0000256" key="2">
    <source>
        <dbReference type="ARBA" id="ARBA00022729"/>
    </source>
</evidence>
<evidence type="ECO:0000313" key="6">
    <source>
        <dbReference type="Ensembl" id="ENSPNAP00000029101.2"/>
    </source>
</evidence>
<dbReference type="PRINTS" id="PR00019">
    <property type="entry name" value="LEURICHRPT"/>
</dbReference>
<dbReference type="PROSITE" id="PS51450">
    <property type="entry name" value="LRR"/>
    <property type="match status" value="2"/>
</dbReference>
<dbReference type="PANTHER" id="PTHR47114">
    <property type="match status" value="1"/>
</dbReference>
<dbReference type="InterPro" id="IPR032675">
    <property type="entry name" value="LRR_dom_sf"/>
</dbReference>
<dbReference type="InterPro" id="IPR000372">
    <property type="entry name" value="LRRNT"/>
</dbReference>
<keyword evidence="1" id="KW-0433">Leucine-rich repeat</keyword>
<dbReference type="InterPro" id="IPR003591">
    <property type="entry name" value="Leu-rich_rpt_typical-subtyp"/>
</dbReference>
<dbReference type="STRING" id="42514.ENSPNAP00000029101"/>
<sequence>MYKRAPLSCLLLLLSLLDINAACPSVCSCSDSQREVDCSWRGLRHLPSGLQFNVYSLNLSHNRLADLDHHLSPYTHLRTLDISNNRLARLPASLPRSLWDIRASGNRIRFLEKNDTTYHWNLRTLDLSANKLERVVFINNTLPNLKALNLSHNRFWTVPTNMPQNLEMVDLSHNTLVQILPESLDRLAKLTRFHLHANRFSTVSEGAFENLTLNYMVTGWSLSILNSPQHFKTAFQLLGTKQTTSQLHIKQNSVLRSLINRRTVFLRHLYANNHYLKVYPGLWLYG</sequence>
<evidence type="ECO:0000259" key="5">
    <source>
        <dbReference type="SMART" id="SM00013"/>
    </source>
</evidence>
<keyword evidence="3" id="KW-0677">Repeat</keyword>
<reference evidence="6" key="3">
    <citation type="submission" date="2025-09" db="UniProtKB">
        <authorList>
            <consortium name="Ensembl"/>
        </authorList>
    </citation>
    <scope>IDENTIFICATION</scope>
</reference>
<dbReference type="SUPFAM" id="SSF52058">
    <property type="entry name" value="L domain-like"/>
    <property type="match status" value="1"/>
</dbReference>
<dbReference type="PANTHER" id="PTHR47114:SF4">
    <property type="entry name" value="OLIGODENDROCYTE MYELIN GLYCOPROTEIN B"/>
    <property type="match status" value="1"/>
</dbReference>
<dbReference type="Pfam" id="PF13855">
    <property type="entry name" value="LRR_8"/>
    <property type="match status" value="1"/>
</dbReference>
<keyword evidence="7" id="KW-1185">Reference proteome</keyword>
<dbReference type="Ensembl" id="ENSPNAT00000015886.2">
    <property type="protein sequence ID" value="ENSPNAP00000029101.2"/>
    <property type="gene ID" value="ENSPNAG00000014991.2"/>
</dbReference>
<dbReference type="Gene3D" id="3.80.10.10">
    <property type="entry name" value="Ribonuclease Inhibitor"/>
    <property type="match status" value="3"/>
</dbReference>
<evidence type="ECO:0000256" key="1">
    <source>
        <dbReference type="ARBA" id="ARBA00022614"/>
    </source>
</evidence>
<feature type="domain" description="LRRNT" evidence="5">
    <location>
        <begin position="22"/>
        <end position="56"/>
    </location>
</feature>
<dbReference type="InterPro" id="IPR051071">
    <property type="entry name" value="LRR-bact_E3_ubiq_ligases"/>
</dbReference>
<dbReference type="PROSITE" id="PS51257">
    <property type="entry name" value="PROKAR_LIPOPROTEIN"/>
    <property type="match status" value="1"/>
</dbReference>
<evidence type="ECO:0000256" key="3">
    <source>
        <dbReference type="ARBA" id="ARBA00022737"/>
    </source>
</evidence>
<reference evidence="6" key="2">
    <citation type="submission" date="2025-08" db="UniProtKB">
        <authorList>
            <consortium name="Ensembl"/>
        </authorList>
    </citation>
    <scope>IDENTIFICATION</scope>
</reference>
<protein>
    <recommendedName>
        <fullName evidence="5">LRRNT domain-containing protein</fullName>
    </recommendedName>
</protein>
<feature type="signal peptide" evidence="4">
    <location>
        <begin position="1"/>
        <end position="21"/>
    </location>
</feature>
<organism evidence="6 7">
    <name type="scientific">Pygocentrus nattereri</name>
    <name type="common">Red-bellied piranha</name>
    <dbReference type="NCBI Taxonomy" id="42514"/>
    <lineage>
        <taxon>Eukaryota</taxon>
        <taxon>Metazoa</taxon>
        <taxon>Chordata</taxon>
        <taxon>Craniata</taxon>
        <taxon>Vertebrata</taxon>
        <taxon>Euteleostomi</taxon>
        <taxon>Actinopterygii</taxon>
        <taxon>Neopterygii</taxon>
        <taxon>Teleostei</taxon>
        <taxon>Ostariophysi</taxon>
        <taxon>Characiformes</taxon>
        <taxon>Characoidei</taxon>
        <taxon>Pygocentrus</taxon>
    </lineage>
</organism>
<dbReference type="Pfam" id="PF00560">
    <property type="entry name" value="LRR_1"/>
    <property type="match status" value="1"/>
</dbReference>
<dbReference type="AlphaFoldDB" id="A0A3B4E197"/>
<dbReference type="Proteomes" id="UP001501920">
    <property type="component" value="Chromosome 18"/>
</dbReference>
<dbReference type="SMART" id="SM00013">
    <property type="entry name" value="LRRNT"/>
    <property type="match status" value="1"/>
</dbReference>
<dbReference type="GeneTree" id="ENSGT00940000160802"/>
<reference evidence="6 7" key="1">
    <citation type="submission" date="2020-10" db="EMBL/GenBank/DDBJ databases">
        <title>Pygocentrus nattereri (red-bellied piranha) genome, fPygNat1, primary haplotype.</title>
        <authorList>
            <person name="Myers G."/>
            <person name="Meyer A."/>
            <person name="Karagic N."/>
            <person name="Pippel M."/>
            <person name="Winkler S."/>
            <person name="Tracey A."/>
            <person name="Wood J."/>
            <person name="Formenti G."/>
            <person name="Howe K."/>
            <person name="Fedrigo O."/>
            <person name="Jarvis E.D."/>
        </authorList>
    </citation>
    <scope>NUCLEOTIDE SEQUENCE [LARGE SCALE GENOMIC DNA]</scope>
</reference>